<organism evidence="2 3">
    <name type="scientific">Amniculicola lignicola CBS 123094</name>
    <dbReference type="NCBI Taxonomy" id="1392246"/>
    <lineage>
        <taxon>Eukaryota</taxon>
        <taxon>Fungi</taxon>
        <taxon>Dikarya</taxon>
        <taxon>Ascomycota</taxon>
        <taxon>Pezizomycotina</taxon>
        <taxon>Dothideomycetes</taxon>
        <taxon>Pleosporomycetidae</taxon>
        <taxon>Pleosporales</taxon>
        <taxon>Amniculicolaceae</taxon>
        <taxon>Amniculicola</taxon>
    </lineage>
</organism>
<reference evidence="2" key="1">
    <citation type="journal article" date="2020" name="Stud. Mycol.">
        <title>101 Dothideomycetes genomes: a test case for predicting lifestyles and emergence of pathogens.</title>
        <authorList>
            <person name="Haridas S."/>
            <person name="Albert R."/>
            <person name="Binder M."/>
            <person name="Bloem J."/>
            <person name="Labutti K."/>
            <person name="Salamov A."/>
            <person name="Andreopoulos B."/>
            <person name="Baker S."/>
            <person name="Barry K."/>
            <person name="Bills G."/>
            <person name="Bluhm B."/>
            <person name="Cannon C."/>
            <person name="Castanera R."/>
            <person name="Culley D."/>
            <person name="Daum C."/>
            <person name="Ezra D."/>
            <person name="Gonzalez J."/>
            <person name="Henrissat B."/>
            <person name="Kuo A."/>
            <person name="Liang C."/>
            <person name="Lipzen A."/>
            <person name="Lutzoni F."/>
            <person name="Magnuson J."/>
            <person name="Mondo S."/>
            <person name="Nolan M."/>
            <person name="Ohm R."/>
            <person name="Pangilinan J."/>
            <person name="Park H.-J."/>
            <person name="Ramirez L."/>
            <person name="Alfaro M."/>
            <person name="Sun H."/>
            <person name="Tritt A."/>
            <person name="Yoshinaga Y."/>
            <person name="Zwiers L.-H."/>
            <person name="Turgeon B."/>
            <person name="Goodwin S."/>
            <person name="Spatafora J."/>
            <person name="Crous P."/>
            <person name="Grigoriev I."/>
        </authorList>
    </citation>
    <scope>NUCLEOTIDE SEQUENCE</scope>
    <source>
        <strain evidence="2">CBS 123094</strain>
    </source>
</reference>
<dbReference type="AlphaFoldDB" id="A0A6A5WYE8"/>
<dbReference type="SUPFAM" id="SSF54695">
    <property type="entry name" value="POZ domain"/>
    <property type="match status" value="1"/>
</dbReference>
<protein>
    <recommendedName>
        <fullName evidence="1">BTB domain-containing protein</fullName>
    </recommendedName>
</protein>
<gene>
    <name evidence="2" type="ORF">P154DRAFT_530850</name>
</gene>
<evidence type="ECO:0000313" key="3">
    <source>
        <dbReference type="Proteomes" id="UP000799779"/>
    </source>
</evidence>
<dbReference type="OrthoDB" id="5275938at2759"/>
<dbReference type="Gene3D" id="3.30.710.10">
    <property type="entry name" value="Potassium Channel Kv1.1, Chain A"/>
    <property type="match status" value="1"/>
</dbReference>
<accession>A0A6A5WYE8</accession>
<sequence length="332" mass="37347">MHDLADVALRLGKLPPQPVRVSKTALQMASPVWKAMFEKHWAESVADEIVFPDDPVPAMLTVLRIAHFRFNELPAKSALRYDEVIDLTAMCDKYDLVRLVRPFLDLKMWTSSFISPTPTGHYYLHWLYIAWTFGYSDSFDKLARHLALNCTVRPDGSFKDEGLGAHYIIVNREERMPPGILESILRIREDTLSAMLDGCYETLDRVVKTPFCQGNKSPNAQFTSPFANGLSPKHVEECQSTVIGSLVANLAKVDLFPVRKAGADLDISVKELQEKLSSIKVLAYKDKQGGQNHRICEQNAINLATMAADVVSKMPSPVLDHHRTHMETQAQK</sequence>
<dbReference type="EMBL" id="ML977564">
    <property type="protein sequence ID" value="KAF2005191.1"/>
    <property type="molecule type" value="Genomic_DNA"/>
</dbReference>
<feature type="domain" description="BTB" evidence="1">
    <location>
        <begin position="5"/>
        <end position="75"/>
    </location>
</feature>
<evidence type="ECO:0000259" key="1">
    <source>
        <dbReference type="PROSITE" id="PS50097"/>
    </source>
</evidence>
<dbReference type="InterPro" id="IPR011333">
    <property type="entry name" value="SKP1/BTB/POZ_sf"/>
</dbReference>
<evidence type="ECO:0000313" key="2">
    <source>
        <dbReference type="EMBL" id="KAF2005191.1"/>
    </source>
</evidence>
<dbReference type="InterPro" id="IPR000210">
    <property type="entry name" value="BTB/POZ_dom"/>
</dbReference>
<dbReference type="CDD" id="cd18186">
    <property type="entry name" value="BTB_POZ_ZBTB_KLHL-like"/>
    <property type="match status" value="1"/>
</dbReference>
<dbReference type="PROSITE" id="PS50097">
    <property type="entry name" value="BTB"/>
    <property type="match status" value="1"/>
</dbReference>
<dbReference type="Proteomes" id="UP000799779">
    <property type="component" value="Unassembled WGS sequence"/>
</dbReference>
<proteinExistence type="predicted"/>
<name>A0A6A5WYE8_9PLEO</name>
<keyword evidence="3" id="KW-1185">Reference proteome</keyword>